<dbReference type="InterPro" id="IPR015943">
    <property type="entry name" value="WD40/YVTN_repeat-like_dom_sf"/>
</dbReference>
<feature type="compositionally biased region" description="Basic and acidic residues" evidence="4">
    <location>
        <begin position="170"/>
        <end position="179"/>
    </location>
</feature>
<evidence type="ECO:0000313" key="6">
    <source>
        <dbReference type="Proteomes" id="UP001152759"/>
    </source>
</evidence>
<feature type="compositionally biased region" description="Acidic residues" evidence="4">
    <location>
        <begin position="1120"/>
        <end position="1141"/>
    </location>
</feature>
<dbReference type="PRINTS" id="PR00929">
    <property type="entry name" value="ATHOOK"/>
</dbReference>
<evidence type="ECO:0000313" key="5">
    <source>
        <dbReference type="EMBL" id="CAH0392975.1"/>
    </source>
</evidence>
<feature type="region of interest" description="Disordered" evidence="4">
    <location>
        <begin position="323"/>
        <end position="632"/>
    </location>
</feature>
<feature type="compositionally biased region" description="Basic residues" evidence="4">
    <location>
        <begin position="806"/>
        <end position="815"/>
    </location>
</feature>
<feature type="compositionally biased region" description="Acidic residues" evidence="4">
    <location>
        <begin position="880"/>
        <end position="895"/>
    </location>
</feature>
<feature type="compositionally biased region" description="Basic and acidic residues" evidence="4">
    <location>
        <begin position="128"/>
        <end position="139"/>
    </location>
</feature>
<proteinExistence type="predicted"/>
<dbReference type="InterPro" id="IPR036322">
    <property type="entry name" value="WD40_repeat_dom_sf"/>
</dbReference>
<feature type="compositionally biased region" description="Basic and acidic residues" evidence="4">
    <location>
        <begin position="216"/>
        <end position="230"/>
    </location>
</feature>
<evidence type="ECO:0000256" key="1">
    <source>
        <dbReference type="ARBA" id="ARBA00004123"/>
    </source>
</evidence>
<feature type="compositionally biased region" description="Low complexity" evidence="4">
    <location>
        <begin position="186"/>
        <end position="198"/>
    </location>
</feature>
<dbReference type="GO" id="GO:0006383">
    <property type="term" value="P:transcription by RNA polymerase III"/>
    <property type="evidence" value="ECO:0007669"/>
    <property type="project" value="TreeGrafter"/>
</dbReference>
<evidence type="ECO:0000256" key="4">
    <source>
        <dbReference type="SAM" id="MobiDB-lite"/>
    </source>
</evidence>
<reference evidence="5" key="1">
    <citation type="submission" date="2021-12" db="EMBL/GenBank/DDBJ databases">
        <authorList>
            <person name="King R."/>
        </authorList>
    </citation>
    <scope>NUCLEOTIDE SEQUENCE</scope>
</reference>
<dbReference type="SUPFAM" id="SSF50978">
    <property type="entry name" value="WD40 repeat-like"/>
    <property type="match status" value="1"/>
</dbReference>
<dbReference type="PANTHER" id="PTHR15052:SF2">
    <property type="entry name" value="GENERAL TRANSCRIPTION FACTOR 3C POLYPEPTIDE 2"/>
    <property type="match status" value="1"/>
</dbReference>
<feature type="compositionally biased region" description="Basic and acidic residues" evidence="4">
    <location>
        <begin position="816"/>
        <end position="826"/>
    </location>
</feature>
<feature type="compositionally biased region" description="Basic and acidic residues" evidence="4">
    <location>
        <begin position="458"/>
        <end position="475"/>
    </location>
</feature>
<comment type="subcellular location">
    <subcellularLocation>
        <location evidence="1">Nucleus</location>
    </subcellularLocation>
</comment>
<evidence type="ECO:0008006" key="7">
    <source>
        <dbReference type="Google" id="ProtNLM"/>
    </source>
</evidence>
<feature type="compositionally biased region" description="Basic and acidic residues" evidence="4">
    <location>
        <begin position="350"/>
        <end position="365"/>
    </location>
</feature>
<feature type="compositionally biased region" description="Polar residues" evidence="4">
    <location>
        <begin position="828"/>
        <end position="845"/>
    </location>
</feature>
<name>A0A9P0F5F7_BEMTA</name>
<feature type="compositionally biased region" description="Basic and acidic residues" evidence="4">
    <location>
        <begin position="240"/>
        <end position="249"/>
    </location>
</feature>
<dbReference type="SMART" id="SM00384">
    <property type="entry name" value="AT_hook"/>
    <property type="match status" value="10"/>
</dbReference>
<protein>
    <recommendedName>
        <fullName evidence="7">General transcription factor 3C polypeptide 2</fullName>
    </recommendedName>
</protein>
<organism evidence="5 6">
    <name type="scientific">Bemisia tabaci</name>
    <name type="common">Sweetpotato whitefly</name>
    <name type="synonym">Aleurodes tabaci</name>
    <dbReference type="NCBI Taxonomy" id="7038"/>
    <lineage>
        <taxon>Eukaryota</taxon>
        <taxon>Metazoa</taxon>
        <taxon>Ecdysozoa</taxon>
        <taxon>Arthropoda</taxon>
        <taxon>Hexapoda</taxon>
        <taxon>Insecta</taxon>
        <taxon>Pterygota</taxon>
        <taxon>Neoptera</taxon>
        <taxon>Paraneoptera</taxon>
        <taxon>Hemiptera</taxon>
        <taxon>Sternorrhyncha</taxon>
        <taxon>Aleyrodoidea</taxon>
        <taxon>Aleyrodidae</taxon>
        <taxon>Aleyrodinae</taxon>
        <taxon>Bemisia</taxon>
    </lineage>
</organism>
<feature type="region of interest" description="Disordered" evidence="4">
    <location>
        <begin position="113"/>
        <end position="143"/>
    </location>
</feature>
<keyword evidence="2" id="KW-0804">Transcription</keyword>
<feature type="region of interest" description="Disordered" evidence="4">
    <location>
        <begin position="645"/>
        <end position="732"/>
    </location>
</feature>
<feature type="compositionally biased region" description="Basic and acidic residues" evidence="4">
    <location>
        <begin position="405"/>
        <end position="420"/>
    </location>
</feature>
<feature type="compositionally biased region" description="Basic and acidic residues" evidence="4">
    <location>
        <begin position="1105"/>
        <end position="1119"/>
    </location>
</feature>
<dbReference type="InterPro" id="IPR001680">
    <property type="entry name" value="WD40_rpt"/>
</dbReference>
<evidence type="ECO:0000256" key="2">
    <source>
        <dbReference type="ARBA" id="ARBA00023163"/>
    </source>
</evidence>
<dbReference type="SMART" id="SM00320">
    <property type="entry name" value="WD40"/>
    <property type="match status" value="3"/>
</dbReference>
<dbReference type="PANTHER" id="PTHR15052">
    <property type="entry name" value="RNA POLYMERASE III TRANSCRIPTION INITIATION FACTOR COMPLEX SUBUNIT"/>
    <property type="match status" value="1"/>
</dbReference>
<keyword evidence="6" id="KW-1185">Reference proteome</keyword>
<dbReference type="GO" id="GO:0003677">
    <property type="term" value="F:DNA binding"/>
    <property type="evidence" value="ECO:0007669"/>
    <property type="project" value="InterPro"/>
</dbReference>
<feature type="compositionally biased region" description="Polar residues" evidence="4">
    <location>
        <begin position="484"/>
        <end position="493"/>
    </location>
</feature>
<evidence type="ECO:0000256" key="3">
    <source>
        <dbReference type="ARBA" id="ARBA00023242"/>
    </source>
</evidence>
<feature type="region of interest" description="Disordered" evidence="4">
    <location>
        <begin position="48"/>
        <end position="80"/>
    </location>
</feature>
<dbReference type="Proteomes" id="UP001152759">
    <property type="component" value="Chromosome 7"/>
</dbReference>
<feature type="compositionally biased region" description="Polar residues" evidence="4">
    <location>
        <begin position="263"/>
        <end position="279"/>
    </location>
</feature>
<feature type="compositionally biased region" description="Basic and acidic residues" evidence="4">
    <location>
        <begin position="566"/>
        <end position="575"/>
    </location>
</feature>
<feature type="region of interest" description="Disordered" evidence="4">
    <location>
        <begin position="766"/>
        <end position="921"/>
    </location>
</feature>
<feature type="compositionally biased region" description="Polar residues" evidence="4">
    <location>
        <begin position="366"/>
        <end position="384"/>
    </location>
</feature>
<feature type="compositionally biased region" description="Polar residues" evidence="4">
    <location>
        <begin position="690"/>
        <end position="699"/>
    </location>
</feature>
<keyword evidence="3" id="KW-0539">Nucleus</keyword>
<dbReference type="InterPro" id="IPR052416">
    <property type="entry name" value="GTF3C_component"/>
</dbReference>
<feature type="compositionally biased region" description="Basic residues" evidence="4">
    <location>
        <begin position="715"/>
        <end position="725"/>
    </location>
</feature>
<dbReference type="GO" id="GO:0005634">
    <property type="term" value="C:nucleus"/>
    <property type="evidence" value="ECO:0007669"/>
    <property type="project" value="UniProtKB-SubCell"/>
</dbReference>
<dbReference type="Gene3D" id="2.130.10.10">
    <property type="entry name" value="YVTN repeat-like/Quinoprotein amine dehydrogenase"/>
    <property type="match status" value="1"/>
</dbReference>
<feature type="region of interest" description="Disordered" evidence="4">
    <location>
        <begin position="161"/>
        <end position="306"/>
    </location>
</feature>
<dbReference type="InterPro" id="IPR017956">
    <property type="entry name" value="AT_hook_DNA-bd_motif"/>
</dbReference>
<dbReference type="GO" id="GO:0000127">
    <property type="term" value="C:transcription factor TFIIIC complex"/>
    <property type="evidence" value="ECO:0007669"/>
    <property type="project" value="TreeGrafter"/>
</dbReference>
<gene>
    <name evidence="5" type="ORF">BEMITA_LOCUS11430</name>
</gene>
<feature type="region of interest" description="Disordered" evidence="4">
    <location>
        <begin position="1100"/>
        <end position="1157"/>
    </location>
</feature>
<accession>A0A9P0F5F7</accession>
<feature type="compositionally biased region" description="Basic and acidic residues" evidence="4">
    <location>
        <begin position="52"/>
        <end position="65"/>
    </location>
</feature>
<sequence length="1821" mass="204098">MDHINSNMTGRAVSKRRISDSRNTINSCDLSMSESLEVSSIGIHSSTCVSDIDSKTDDTLHDRSSKRWKKMPPDNRPAVNNEELEVTNEIESAKIQSDTLDVCRSNEDSLAEIIPEDKRRSRGRPRKKSADDSLEKTDVMSESMLSCKDKEVHFLGEDEMQKELGIGSDPLKKSSDKCMRNTKMTSDSSSEIIEVPSESADDQAKKMSNPIIASESNEKMSEINNPEKIKQGRGRPKSKSRGEHSREDFISTTKDATILSERTVMTENPSKMNNPQEIGSENARKERKRNVTEKDDTSSEIEDTVDHSKIHAAFKFELENNSPQISGSLTKKRGRGRPKLNTTGENFSEGDTKLTENSFIEKEIQKSTADSNVEKNSPLISGSITKKRGRGRPKLNSIGENFSEGDTKLTENSLIEKEIPESTADFDVEKNSPLISGSLTEKRGRGRPKLNSTGKNFSEGDTKLTENSFMEKEIPECTADSDVGKNSAQSGNFQEKKQGRGRPRSNITVENVTAGGKKVIGNDSQETRKSKLTLDSLSRENSPETCGLQLQKRGRGRPKLNMTVENAREGKKDSENTESNDSIDAYSLDNNERAGTEGISSTSKSEPFKRGRGRPSKKQIGGDSEDHNVIPENCTILEKTKAAISNETQMIESSPIPGGSQKKRGRGRPSMKQISADTEDKDIIPKSGAISENTKTAVMNETKMVESSPVLGISQKKRGRGRPSTKLRDSGHISIENSEECEEASSVINTIGAGKRKRKSVEIVYSEGDSQILLSERPKRSRLANEEQSIESSEMDCNDGDAKTFPSKRSRSRRLKTGDTNEKMFYNDRSSTSNRESNRGNTSRKVSYKESPEGSSEDEKDDVPPKKDSVKRKKKQNVDSDNEFNTDDFVDENEGKDERRKTKKKSPASKSKVDCNEPLSEVTINEDEDPELFSKYQLTDKVKCAVCGEEMTFENFWKVHREKHYKLCWIEGETPLDFFDDNLMKGILTKYQSKFLQLKKKKITKVYHCYKCSDIQRSHIGHLSHVRICCVPPEDRQKALVACEHCDKLIMRPSMTTHLKNCTVFESIKLAAVSQESPGGGAPRSRRSAALKAETTIKQLTDSLMDSKEEKKSRFKTNESEDDDFNAGDDSGSEEEEELSDDGSREKKGGSKNMKLAYHHKPKNRLTAVIVRNWEKTVAKGEEALCIYPGCTYKSADLTTLKDHFQFCPQSGPSDDFLCALCTFKTSDEVAIGAHVHTAHKINLKQGAFYVPERIVEPFVALYPPKDANRLETNRISKFGFTYQWTLEFVREKLGDSPNFNSLNNIQNPIPIEDETLDVYLPKCRESVTVFPIKNVANKVDKSQFSLFQFENEQDLVKIFVGGPIWSLAWAPTVITEQRQFLAVSTHQDMETVYTRQNTAPHAGLIQVWEFPCLSNLDGNAENPKLVLGITHDYGTAWTMEWCPATKFDGIIGLLAIGFSCGIIAVYSVPLPENMPGNTARHPLYKFEPRITLNLPMGDKAQCTRVAWQRVKPHNILAASFTNGFVGVWNLDTTSPLLKQDDSLLPFQVFQAHHTAITGLQFGVLENNRYLVTCGTDRVGICLWDLKNVTTPIFQTQIGLYRTKIRNNNMITDLVWPNHWLTLISTSDDAFSAGSAAQMNALRDFNYTVEMLIPQTAVNWSVSYCEWTGSIAVASGDGDVTMYAPGQLLRPIDTKHRNIKRRIMRTVIVYKDSGSPIKVKTKAKVKPFQERPSTYEESASQYGVKFVPELEEFKLSASANERQVPKNEINLFPLSSVNKVAWNPNCQSFLWLAMGYQNGFLCVSRKSLVLPSILQKHYSEL</sequence>
<dbReference type="EMBL" id="OU963868">
    <property type="protein sequence ID" value="CAH0392975.1"/>
    <property type="molecule type" value="Genomic_DNA"/>
</dbReference>